<protein>
    <submittedName>
        <fullName evidence="1">Uncharacterized protein</fullName>
    </submittedName>
</protein>
<name>A0A9D4J9V5_DREPO</name>
<organism evidence="1 2">
    <name type="scientific">Dreissena polymorpha</name>
    <name type="common">Zebra mussel</name>
    <name type="synonym">Mytilus polymorpha</name>
    <dbReference type="NCBI Taxonomy" id="45954"/>
    <lineage>
        <taxon>Eukaryota</taxon>
        <taxon>Metazoa</taxon>
        <taxon>Spiralia</taxon>
        <taxon>Lophotrochozoa</taxon>
        <taxon>Mollusca</taxon>
        <taxon>Bivalvia</taxon>
        <taxon>Autobranchia</taxon>
        <taxon>Heteroconchia</taxon>
        <taxon>Euheterodonta</taxon>
        <taxon>Imparidentia</taxon>
        <taxon>Neoheterodontei</taxon>
        <taxon>Myida</taxon>
        <taxon>Dreissenoidea</taxon>
        <taxon>Dreissenidae</taxon>
        <taxon>Dreissena</taxon>
    </lineage>
</organism>
<proteinExistence type="predicted"/>
<accession>A0A9D4J9V5</accession>
<sequence>MWYGNREITRPYVRTIGIKLFVASLAFACKSSYEPHPNGYTKVSHLHAELSFLALKHILVPVKSLRGG</sequence>
<reference evidence="1" key="2">
    <citation type="submission" date="2020-11" db="EMBL/GenBank/DDBJ databases">
        <authorList>
            <person name="McCartney M.A."/>
            <person name="Auch B."/>
            <person name="Kono T."/>
            <person name="Mallez S."/>
            <person name="Becker A."/>
            <person name="Gohl D.M."/>
            <person name="Silverstein K.A.T."/>
            <person name="Koren S."/>
            <person name="Bechman K.B."/>
            <person name="Herman A."/>
            <person name="Abrahante J.E."/>
            <person name="Garbe J."/>
        </authorList>
    </citation>
    <scope>NUCLEOTIDE SEQUENCE</scope>
    <source>
        <strain evidence="1">Duluth1</strain>
        <tissue evidence="1">Whole animal</tissue>
    </source>
</reference>
<comment type="caution">
    <text evidence="1">The sequence shown here is derived from an EMBL/GenBank/DDBJ whole genome shotgun (WGS) entry which is preliminary data.</text>
</comment>
<dbReference type="AlphaFoldDB" id="A0A9D4J9V5"/>
<dbReference type="EMBL" id="JAIWYP010000006">
    <property type="protein sequence ID" value="KAH3803915.1"/>
    <property type="molecule type" value="Genomic_DNA"/>
</dbReference>
<gene>
    <name evidence="1" type="ORF">DPMN_132187</name>
</gene>
<keyword evidence="2" id="KW-1185">Reference proteome</keyword>
<dbReference type="Proteomes" id="UP000828390">
    <property type="component" value="Unassembled WGS sequence"/>
</dbReference>
<evidence type="ECO:0000313" key="2">
    <source>
        <dbReference type="Proteomes" id="UP000828390"/>
    </source>
</evidence>
<reference evidence="1" key="1">
    <citation type="journal article" date="2019" name="bioRxiv">
        <title>The Genome of the Zebra Mussel, Dreissena polymorpha: A Resource for Invasive Species Research.</title>
        <authorList>
            <person name="McCartney M.A."/>
            <person name="Auch B."/>
            <person name="Kono T."/>
            <person name="Mallez S."/>
            <person name="Zhang Y."/>
            <person name="Obille A."/>
            <person name="Becker A."/>
            <person name="Abrahante J.E."/>
            <person name="Garbe J."/>
            <person name="Badalamenti J.P."/>
            <person name="Herman A."/>
            <person name="Mangelson H."/>
            <person name="Liachko I."/>
            <person name="Sullivan S."/>
            <person name="Sone E.D."/>
            <person name="Koren S."/>
            <person name="Silverstein K.A.T."/>
            <person name="Beckman K.B."/>
            <person name="Gohl D.M."/>
        </authorList>
    </citation>
    <scope>NUCLEOTIDE SEQUENCE</scope>
    <source>
        <strain evidence="1">Duluth1</strain>
        <tissue evidence="1">Whole animal</tissue>
    </source>
</reference>
<evidence type="ECO:0000313" key="1">
    <source>
        <dbReference type="EMBL" id="KAH3803915.1"/>
    </source>
</evidence>